<dbReference type="eggNOG" id="ENOG502QQWK">
    <property type="taxonomic scope" value="Eukaryota"/>
</dbReference>
<dbReference type="EMBL" id="JH711593">
    <property type="protein sequence ID" value="EIW74307.1"/>
    <property type="molecule type" value="Genomic_DNA"/>
</dbReference>
<evidence type="ECO:0000259" key="4">
    <source>
        <dbReference type="PROSITE" id="PS51387"/>
    </source>
</evidence>
<comment type="similarity">
    <text evidence="1">Belongs to the oxygen-dependent FAD-linked oxidoreductase family.</text>
</comment>
<dbReference type="Pfam" id="PF01565">
    <property type="entry name" value="FAD_binding_4"/>
    <property type="match status" value="1"/>
</dbReference>
<organism evidence="5 6">
    <name type="scientific">Coniophora puteana (strain RWD-64-598)</name>
    <name type="common">Brown rot fungus</name>
    <dbReference type="NCBI Taxonomy" id="741705"/>
    <lineage>
        <taxon>Eukaryota</taxon>
        <taxon>Fungi</taxon>
        <taxon>Dikarya</taxon>
        <taxon>Basidiomycota</taxon>
        <taxon>Agaricomycotina</taxon>
        <taxon>Agaricomycetes</taxon>
        <taxon>Agaricomycetidae</taxon>
        <taxon>Boletales</taxon>
        <taxon>Coniophorineae</taxon>
        <taxon>Coniophoraceae</taxon>
        <taxon>Coniophora</taxon>
    </lineage>
</organism>
<dbReference type="RefSeq" id="XP_007775658.1">
    <property type="nucleotide sequence ID" value="XM_007777468.1"/>
</dbReference>
<evidence type="ECO:0000256" key="3">
    <source>
        <dbReference type="SAM" id="SignalP"/>
    </source>
</evidence>
<dbReference type="InterPro" id="IPR036318">
    <property type="entry name" value="FAD-bd_PCMH-like_sf"/>
</dbReference>
<gene>
    <name evidence="5" type="ORF">CONPUDRAFT_133366</name>
</gene>
<dbReference type="InterPro" id="IPR006094">
    <property type="entry name" value="Oxid_FAD_bind_N"/>
</dbReference>
<accession>R7SEZ3</accession>
<feature type="signal peptide" evidence="3">
    <location>
        <begin position="1"/>
        <end position="20"/>
    </location>
</feature>
<feature type="chain" id="PRO_5004444022" evidence="3">
    <location>
        <begin position="21"/>
        <end position="574"/>
    </location>
</feature>
<proteinExistence type="inferred from homology"/>
<evidence type="ECO:0000256" key="2">
    <source>
        <dbReference type="ARBA" id="ARBA00023002"/>
    </source>
</evidence>
<feature type="domain" description="FAD-binding PCMH-type" evidence="4">
    <location>
        <begin position="122"/>
        <end position="307"/>
    </location>
</feature>
<dbReference type="PROSITE" id="PS51387">
    <property type="entry name" value="FAD_PCMH"/>
    <property type="match status" value="1"/>
</dbReference>
<evidence type="ECO:0000313" key="5">
    <source>
        <dbReference type="EMBL" id="EIW74307.1"/>
    </source>
</evidence>
<dbReference type="InterPro" id="IPR016169">
    <property type="entry name" value="FAD-bd_PCMH_sub2"/>
</dbReference>
<dbReference type="Proteomes" id="UP000053558">
    <property type="component" value="Unassembled WGS sequence"/>
</dbReference>
<keyword evidence="6" id="KW-1185">Reference proteome</keyword>
<dbReference type="InterPro" id="IPR050432">
    <property type="entry name" value="FAD-linked_Oxidoreductases_BP"/>
</dbReference>
<sequence>MKLSLSTLAAGIFYVASVDAASASQCRCVYGQSCWPSGSDFSQLQSLLSQSLLYPKPTASQCYSTSGASDDCSDVIANYTSGIWRSDMVGSMEAPNWESYIFQNGTIAACYPETNITGACDQGNVPVIAVDARTPADIQAAVNFSVMHDLRMVVKNTGHDYIGRSAGRGALMVWTHNMKNITHDGSFVPEGAPPNETYDAFTLEAGVQWFEAYAAANATGRVLVGGLSAGGSVGAAGGWIQGGGHSALSSNYGLGVDNAVEMTVVTSTGQYLTVNAHQNPDLFWALRGGGGGTYGVVTSVTYKTHPALPALVAIFSVNSTNSSLIQQLFTESYTMLPSLSDAGWGGYGGIDNTSVEFIYLSPNVSWAQANETWTPFFERAANLTSAGLNITAAETLQFPSFYTLYESFFGTPTGQNGGNVILGSRLIPREVIENNNDEMCTAIFETPGMSWNFVAGGKVSTVDPDSAGLNPAWRKAVVHITWGASWEDGASAEDIGQLAAGVKEQEARIRELTPESGCYFNEASPFEEDFRYTFFGDHYAKLKEIKDKYDPHQLFVVTQGVGSEEWDDELTCRV</sequence>
<evidence type="ECO:0000256" key="1">
    <source>
        <dbReference type="ARBA" id="ARBA00005466"/>
    </source>
</evidence>
<dbReference type="PANTHER" id="PTHR13878:SF91">
    <property type="entry name" value="FAD BINDING DOMAIN PROTEIN (AFU_ORTHOLOGUE AFUA_6G12070)-RELATED"/>
    <property type="match status" value="1"/>
</dbReference>
<dbReference type="InterPro" id="IPR016166">
    <property type="entry name" value="FAD-bd_PCMH"/>
</dbReference>
<name>R7SEZ3_CONPW</name>
<dbReference type="KEGG" id="cput:CONPUDRAFT_133366"/>
<dbReference type="Pfam" id="PF08031">
    <property type="entry name" value="BBE"/>
    <property type="match status" value="1"/>
</dbReference>
<evidence type="ECO:0000313" key="6">
    <source>
        <dbReference type="Proteomes" id="UP000053558"/>
    </source>
</evidence>
<dbReference type="GO" id="GO:0071949">
    <property type="term" value="F:FAD binding"/>
    <property type="evidence" value="ECO:0007669"/>
    <property type="project" value="InterPro"/>
</dbReference>
<dbReference type="Gene3D" id="3.30.465.10">
    <property type="match status" value="2"/>
</dbReference>
<dbReference type="GO" id="GO:0016491">
    <property type="term" value="F:oxidoreductase activity"/>
    <property type="evidence" value="ECO:0007669"/>
    <property type="project" value="UniProtKB-KW"/>
</dbReference>
<keyword evidence="2" id="KW-0560">Oxidoreductase</keyword>
<dbReference type="AlphaFoldDB" id="R7SEZ3"/>
<keyword evidence="3" id="KW-0732">Signal</keyword>
<dbReference type="SUPFAM" id="SSF56176">
    <property type="entry name" value="FAD-binding/transporter-associated domain-like"/>
    <property type="match status" value="1"/>
</dbReference>
<dbReference type="PANTHER" id="PTHR13878">
    <property type="entry name" value="GULONOLACTONE OXIDASE"/>
    <property type="match status" value="1"/>
</dbReference>
<dbReference type="OMA" id="INWETWP"/>
<dbReference type="GeneID" id="19200473"/>
<dbReference type="InterPro" id="IPR012951">
    <property type="entry name" value="BBE"/>
</dbReference>
<protein>
    <submittedName>
        <fullName evidence="5">FAD-binding domain-containing protein</fullName>
    </submittedName>
</protein>
<dbReference type="OrthoDB" id="9983560at2759"/>
<reference evidence="6" key="1">
    <citation type="journal article" date="2012" name="Science">
        <title>The Paleozoic origin of enzymatic lignin decomposition reconstructed from 31 fungal genomes.</title>
        <authorList>
            <person name="Floudas D."/>
            <person name="Binder M."/>
            <person name="Riley R."/>
            <person name="Barry K."/>
            <person name="Blanchette R.A."/>
            <person name="Henrissat B."/>
            <person name="Martinez A.T."/>
            <person name="Otillar R."/>
            <person name="Spatafora J.W."/>
            <person name="Yadav J.S."/>
            <person name="Aerts A."/>
            <person name="Benoit I."/>
            <person name="Boyd A."/>
            <person name="Carlson A."/>
            <person name="Copeland A."/>
            <person name="Coutinho P.M."/>
            <person name="de Vries R.P."/>
            <person name="Ferreira P."/>
            <person name="Findley K."/>
            <person name="Foster B."/>
            <person name="Gaskell J."/>
            <person name="Glotzer D."/>
            <person name="Gorecki P."/>
            <person name="Heitman J."/>
            <person name="Hesse C."/>
            <person name="Hori C."/>
            <person name="Igarashi K."/>
            <person name="Jurgens J.A."/>
            <person name="Kallen N."/>
            <person name="Kersten P."/>
            <person name="Kohler A."/>
            <person name="Kuees U."/>
            <person name="Kumar T.K.A."/>
            <person name="Kuo A."/>
            <person name="LaButti K."/>
            <person name="Larrondo L.F."/>
            <person name="Lindquist E."/>
            <person name="Ling A."/>
            <person name="Lombard V."/>
            <person name="Lucas S."/>
            <person name="Lundell T."/>
            <person name="Martin R."/>
            <person name="McLaughlin D.J."/>
            <person name="Morgenstern I."/>
            <person name="Morin E."/>
            <person name="Murat C."/>
            <person name="Nagy L.G."/>
            <person name="Nolan M."/>
            <person name="Ohm R.A."/>
            <person name="Patyshakuliyeva A."/>
            <person name="Rokas A."/>
            <person name="Ruiz-Duenas F.J."/>
            <person name="Sabat G."/>
            <person name="Salamov A."/>
            <person name="Samejima M."/>
            <person name="Schmutz J."/>
            <person name="Slot J.C."/>
            <person name="St John F."/>
            <person name="Stenlid J."/>
            <person name="Sun H."/>
            <person name="Sun S."/>
            <person name="Syed K."/>
            <person name="Tsang A."/>
            <person name="Wiebenga A."/>
            <person name="Young D."/>
            <person name="Pisabarro A."/>
            <person name="Eastwood D.C."/>
            <person name="Martin F."/>
            <person name="Cullen D."/>
            <person name="Grigoriev I.V."/>
            <person name="Hibbett D.S."/>
        </authorList>
    </citation>
    <scope>NUCLEOTIDE SEQUENCE [LARGE SCALE GENOMIC DNA]</scope>
    <source>
        <strain evidence="6">RWD-64-598 SS2</strain>
    </source>
</reference>